<dbReference type="InterPro" id="IPR034804">
    <property type="entry name" value="SQR/QFR_C/D"/>
</dbReference>
<feature type="transmembrane region" description="Helical" evidence="1">
    <location>
        <begin position="166"/>
        <end position="187"/>
    </location>
</feature>
<dbReference type="AlphaFoldDB" id="A0A0H2X1B3"/>
<sequence>MEEHLRYGRNLAYTLQRMTAWILLAGLAFHVIQFRFVLYPIQVTIQGKTFYAVSFDAARYPSVVQGITGFFIMNVPFAEGGPQITEQFLQEKDRALFASHKSYIFTPEAGKAFLYAVRNALGSLWMAIFYTLFVIAAVFHGFNGVWTFVSRWGIIISSRYLRLCQILCYVGMCVVMAMGISVIWNMYLL</sequence>
<keyword evidence="2" id="KW-0560">Oxidoreductase</keyword>
<evidence type="ECO:0000313" key="3">
    <source>
        <dbReference type="Proteomes" id="UP000002532"/>
    </source>
</evidence>
<dbReference type="KEGG" id="cta:CTA_0643"/>
<dbReference type="Proteomes" id="UP000002532">
    <property type="component" value="Chromosome"/>
</dbReference>
<dbReference type="EMBL" id="CP000051">
    <property type="protein sequence ID" value="AAX50868.1"/>
    <property type="molecule type" value="Genomic_DNA"/>
</dbReference>
<proteinExistence type="predicted"/>
<dbReference type="HOGENOM" id="CLU_1432214_0_0_0"/>
<name>A0A0H2X1B3_CHLTA</name>
<dbReference type="GO" id="GO:0016491">
    <property type="term" value="F:oxidoreductase activity"/>
    <property type="evidence" value="ECO:0007669"/>
    <property type="project" value="UniProtKB-KW"/>
</dbReference>
<dbReference type="EC" id="1.3.99.1" evidence="2"/>
<dbReference type="GO" id="GO:0016020">
    <property type="term" value="C:membrane"/>
    <property type="evidence" value="ECO:0007669"/>
    <property type="project" value="InterPro"/>
</dbReference>
<keyword evidence="1" id="KW-0812">Transmembrane</keyword>
<dbReference type="Gene3D" id="1.20.1300.10">
    <property type="entry name" value="Fumarate reductase/succinate dehydrogenase, transmembrane subunit"/>
    <property type="match status" value="1"/>
</dbReference>
<feature type="transmembrane region" description="Helical" evidence="1">
    <location>
        <begin position="21"/>
        <end position="41"/>
    </location>
</feature>
<keyword evidence="1" id="KW-1133">Transmembrane helix</keyword>
<reference evidence="2 3" key="1">
    <citation type="journal article" date="2005" name="Infect. Immun.">
        <title>Comparative genomic analysis of Chlamydia trachomatis oculotropic and genitotropic strains.</title>
        <authorList>
            <person name="Carlson J.H."/>
            <person name="Porcella S.F."/>
            <person name="McClarty G."/>
            <person name="Caldwell H.D."/>
        </authorList>
    </citation>
    <scope>NUCLEOTIDE SEQUENCE [LARGE SCALE GENOMIC DNA]</scope>
    <source>
        <strain evidence="3">ATCC VR-571B / DSM 19440 / HAR-13</strain>
    </source>
</reference>
<dbReference type="SUPFAM" id="SSF81343">
    <property type="entry name" value="Fumarate reductase respiratory complex transmembrane subunits"/>
    <property type="match status" value="1"/>
</dbReference>
<dbReference type="RefSeq" id="WP_009871959.1">
    <property type="nucleotide sequence ID" value="NC_007429.1"/>
</dbReference>
<keyword evidence="3" id="KW-1185">Reference proteome</keyword>
<protein>
    <submittedName>
        <fullName evidence="2">Succinate dehydrogenase cytochrome b558 subunit</fullName>
        <ecNumber evidence="2">1.3.99.1</ecNumber>
    </submittedName>
</protein>
<keyword evidence="1" id="KW-0472">Membrane</keyword>
<organism evidence="2 3">
    <name type="scientific">Chlamydia trachomatis serovar A (strain ATCC VR-571B / DSM 19440 / HAR-13)</name>
    <dbReference type="NCBI Taxonomy" id="315277"/>
    <lineage>
        <taxon>Bacteria</taxon>
        <taxon>Pseudomonadati</taxon>
        <taxon>Chlamydiota</taxon>
        <taxon>Chlamydiia</taxon>
        <taxon>Chlamydiales</taxon>
        <taxon>Chlamydiaceae</taxon>
        <taxon>Chlamydia/Chlamydophila group</taxon>
        <taxon>Chlamydia</taxon>
    </lineage>
</organism>
<gene>
    <name evidence="2" type="primary">sdhC</name>
    <name evidence="2" type="ordered locus">CTA_0643</name>
</gene>
<evidence type="ECO:0000256" key="1">
    <source>
        <dbReference type="SAM" id="Phobius"/>
    </source>
</evidence>
<evidence type="ECO:0000313" key="2">
    <source>
        <dbReference type="EMBL" id="AAX50868.1"/>
    </source>
</evidence>
<feature type="transmembrane region" description="Helical" evidence="1">
    <location>
        <begin position="124"/>
        <end position="146"/>
    </location>
</feature>
<accession>A0A0H2X1B3</accession>